<comment type="cofactor">
    <cofactor evidence="2">
        <name>Zn(2+)</name>
        <dbReference type="ChEBI" id="CHEBI:29105"/>
    </cofactor>
</comment>
<dbReference type="EMBL" id="CADCWG010000135">
    <property type="protein sequence ID" value="CAA9554079.1"/>
    <property type="molecule type" value="Genomic_DNA"/>
</dbReference>
<protein>
    <recommendedName>
        <fullName evidence="13">ATP-dependent DNA helicase RecQ</fullName>
        <ecNumber evidence="12">5.6.2.4</ecNumber>
    </recommendedName>
    <alternativeName>
        <fullName evidence="14">DNA 3'-5' helicase RecQ</fullName>
    </alternativeName>
</protein>
<dbReference type="GO" id="GO:0005737">
    <property type="term" value="C:cytoplasm"/>
    <property type="evidence" value="ECO:0007669"/>
    <property type="project" value="TreeGrafter"/>
</dbReference>
<dbReference type="GO" id="GO:0006260">
    <property type="term" value="P:DNA replication"/>
    <property type="evidence" value="ECO:0007669"/>
    <property type="project" value="InterPro"/>
</dbReference>
<dbReference type="InterPro" id="IPR001650">
    <property type="entry name" value="Helicase_C-like"/>
</dbReference>
<comment type="catalytic activity">
    <reaction evidence="11">
        <text>Couples ATP hydrolysis with the unwinding of duplex DNA by translocating in the 3'-5' direction.</text>
        <dbReference type="EC" id="5.6.2.4"/>
    </reaction>
</comment>
<evidence type="ECO:0000256" key="10">
    <source>
        <dbReference type="ARBA" id="ARBA00023235"/>
    </source>
</evidence>
<evidence type="ECO:0000259" key="16">
    <source>
        <dbReference type="PROSITE" id="PS50967"/>
    </source>
</evidence>
<dbReference type="SMART" id="SM00487">
    <property type="entry name" value="DEXDc"/>
    <property type="match status" value="1"/>
</dbReference>
<dbReference type="GO" id="GO:0005524">
    <property type="term" value="F:ATP binding"/>
    <property type="evidence" value="ECO:0007669"/>
    <property type="project" value="UniProtKB-KW"/>
</dbReference>
<keyword evidence="4" id="KW-0479">Metal-binding</keyword>
<dbReference type="GO" id="GO:0006281">
    <property type="term" value="P:DNA repair"/>
    <property type="evidence" value="ECO:0007669"/>
    <property type="project" value="InterPro"/>
</dbReference>
<dbReference type="PROSITE" id="PS51194">
    <property type="entry name" value="HELICASE_CTER"/>
    <property type="match status" value="1"/>
</dbReference>
<evidence type="ECO:0000259" key="18">
    <source>
        <dbReference type="PROSITE" id="PS51194"/>
    </source>
</evidence>
<dbReference type="GO" id="GO:0003677">
    <property type="term" value="F:DNA binding"/>
    <property type="evidence" value="ECO:0007669"/>
    <property type="project" value="UniProtKB-KW"/>
</dbReference>
<name>A0A6J4ULK5_9BACT</name>
<dbReference type="GO" id="GO:0016787">
    <property type="term" value="F:hydrolase activity"/>
    <property type="evidence" value="ECO:0007669"/>
    <property type="project" value="UniProtKB-KW"/>
</dbReference>
<dbReference type="Pfam" id="PF09382">
    <property type="entry name" value="RQC"/>
    <property type="match status" value="1"/>
</dbReference>
<evidence type="ECO:0000259" key="17">
    <source>
        <dbReference type="PROSITE" id="PS51192"/>
    </source>
</evidence>
<evidence type="ECO:0000256" key="8">
    <source>
        <dbReference type="ARBA" id="ARBA00022840"/>
    </source>
</evidence>
<keyword evidence="10" id="KW-0413">Isomerase</keyword>
<dbReference type="CDD" id="cd17920">
    <property type="entry name" value="DEXHc_RecQ"/>
    <property type="match status" value="1"/>
</dbReference>
<keyword evidence="6" id="KW-0378">Hydrolase</keyword>
<keyword evidence="8" id="KW-0067">ATP-binding</keyword>
<dbReference type="SUPFAM" id="SSF47819">
    <property type="entry name" value="HRDC-like"/>
    <property type="match status" value="1"/>
</dbReference>
<dbReference type="InterPro" id="IPR036388">
    <property type="entry name" value="WH-like_DNA-bd_sf"/>
</dbReference>
<dbReference type="Pfam" id="PF00570">
    <property type="entry name" value="HRDC"/>
    <property type="match status" value="1"/>
</dbReference>
<dbReference type="Pfam" id="PF16124">
    <property type="entry name" value="RecQ_Zn_bind"/>
    <property type="match status" value="1"/>
</dbReference>
<reference evidence="19" key="1">
    <citation type="submission" date="2020-02" db="EMBL/GenBank/DDBJ databases">
        <authorList>
            <person name="Meier V. D."/>
        </authorList>
    </citation>
    <scope>NUCLEOTIDE SEQUENCE</scope>
    <source>
        <strain evidence="19">AVDCRST_MAG49</strain>
    </source>
</reference>
<dbReference type="InterPro" id="IPR011545">
    <property type="entry name" value="DEAD/DEAH_box_helicase_dom"/>
</dbReference>
<dbReference type="SUPFAM" id="SSF52540">
    <property type="entry name" value="P-loop containing nucleoside triphosphate hydrolases"/>
    <property type="match status" value="1"/>
</dbReference>
<proteinExistence type="inferred from homology"/>
<evidence type="ECO:0000313" key="19">
    <source>
        <dbReference type="EMBL" id="CAA9554079.1"/>
    </source>
</evidence>
<dbReference type="EC" id="5.6.2.4" evidence="12"/>
<dbReference type="PROSITE" id="PS00690">
    <property type="entry name" value="DEAH_ATP_HELICASE"/>
    <property type="match status" value="1"/>
</dbReference>
<dbReference type="InterPro" id="IPR002121">
    <property type="entry name" value="HRDC_dom"/>
</dbReference>
<feature type="compositionally biased region" description="Low complexity" evidence="15">
    <location>
        <begin position="415"/>
        <end position="433"/>
    </location>
</feature>
<dbReference type="GO" id="GO:0043590">
    <property type="term" value="C:bacterial nucleoid"/>
    <property type="evidence" value="ECO:0007669"/>
    <property type="project" value="TreeGrafter"/>
</dbReference>
<dbReference type="InterPro" id="IPR002464">
    <property type="entry name" value="DNA/RNA_helicase_DEAH_CS"/>
</dbReference>
<evidence type="ECO:0000256" key="6">
    <source>
        <dbReference type="ARBA" id="ARBA00022801"/>
    </source>
</evidence>
<dbReference type="PROSITE" id="PS51192">
    <property type="entry name" value="HELICASE_ATP_BIND_1"/>
    <property type="match status" value="1"/>
</dbReference>
<dbReference type="InterPro" id="IPR018982">
    <property type="entry name" value="RQC_domain"/>
</dbReference>
<evidence type="ECO:0000256" key="1">
    <source>
        <dbReference type="ARBA" id="ARBA00001946"/>
    </source>
</evidence>
<evidence type="ECO:0000256" key="5">
    <source>
        <dbReference type="ARBA" id="ARBA00022741"/>
    </source>
</evidence>
<evidence type="ECO:0000256" key="15">
    <source>
        <dbReference type="SAM" id="MobiDB-lite"/>
    </source>
</evidence>
<dbReference type="NCBIfam" id="TIGR00614">
    <property type="entry name" value="recQ_fam"/>
    <property type="match status" value="1"/>
</dbReference>
<dbReference type="InterPro" id="IPR027417">
    <property type="entry name" value="P-loop_NTPase"/>
</dbReference>
<evidence type="ECO:0000256" key="4">
    <source>
        <dbReference type="ARBA" id="ARBA00022723"/>
    </source>
</evidence>
<dbReference type="GO" id="GO:0006310">
    <property type="term" value="P:DNA recombination"/>
    <property type="evidence" value="ECO:0007669"/>
    <property type="project" value="InterPro"/>
</dbReference>
<dbReference type="GO" id="GO:0030894">
    <property type="term" value="C:replisome"/>
    <property type="evidence" value="ECO:0007669"/>
    <property type="project" value="TreeGrafter"/>
</dbReference>
<dbReference type="AlphaFoldDB" id="A0A6J4ULK5"/>
<feature type="compositionally biased region" description="Pro residues" evidence="15">
    <location>
        <begin position="453"/>
        <end position="466"/>
    </location>
</feature>
<keyword evidence="5" id="KW-0547">Nucleotide-binding</keyword>
<dbReference type="Gene3D" id="1.10.10.10">
    <property type="entry name" value="Winged helix-like DNA-binding domain superfamily/Winged helix DNA-binding domain"/>
    <property type="match status" value="1"/>
</dbReference>
<dbReference type="InterPro" id="IPR036390">
    <property type="entry name" value="WH_DNA-bd_sf"/>
</dbReference>
<evidence type="ECO:0000256" key="9">
    <source>
        <dbReference type="ARBA" id="ARBA00023125"/>
    </source>
</evidence>
<dbReference type="InterPro" id="IPR014001">
    <property type="entry name" value="Helicase_ATP-bd"/>
</dbReference>
<evidence type="ECO:0000256" key="11">
    <source>
        <dbReference type="ARBA" id="ARBA00034617"/>
    </source>
</evidence>
<evidence type="ECO:0000256" key="13">
    <source>
        <dbReference type="ARBA" id="ARBA00044535"/>
    </source>
</evidence>
<accession>A0A6J4ULK5</accession>
<dbReference type="SMART" id="SM00490">
    <property type="entry name" value="HELICc"/>
    <property type="match status" value="1"/>
</dbReference>
<evidence type="ECO:0000256" key="14">
    <source>
        <dbReference type="ARBA" id="ARBA00044550"/>
    </source>
</evidence>
<dbReference type="Gene3D" id="3.40.50.300">
    <property type="entry name" value="P-loop containing nucleotide triphosphate hydrolases"/>
    <property type="match status" value="2"/>
</dbReference>
<evidence type="ECO:0000256" key="7">
    <source>
        <dbReference type="ARBA" id="ARBA00022806"/>
    </source>
</evidence>
<dbReference type="PROSITE" id="PS50967">
    <property type="entry name" value="HRDC"/>
    <property type="match status" value="1"/>
</dbReference>
<evidence type="ECO:0000256" key="3">
    <source>
        <dbReference type="ARBA" id="ARBA00005446"/>
    </source>
</evidence>
<dbReference type="Pfam" id="PF00271">
    <property type="entry name" value="Helicase_C"/>
    <property type="match status" value="1"/>
</dbReference>
<dbReference type="Gene3D" id="1.10.150.80">
    <property type="entry name" value="HRDC domain"/>
    <property type="match status" value="1"/>
</dbReference>
<gene>
    <name evidence="19" type="ORF">AVDCRST_MAG49-1978</name>
</gene>
<dbReference type="Pfam" id="PF00270">
    <property type="entry name" value="DEAD"/>
    <property type="match status" value="1"/>
</dbReference>
<evidence type="ECO:0000256" key="12">
    <source>
        <dbReference type="ARBA" id="ARBA00034808"/>
    </source>
</evidence>
<dbReference type="SMART" id="SM00341">
    <property type="entry name" value="HRDC"/>
    <property type="match status" value="1"/>
</dbReference>
<keyword evidence="9" id="KW-0238">DNA-binding</keyword>
<organism evidence="19">
    <name type="scientific">uncultured Thermomicrobiales bacterium</name>
    <dbReference type="NCBI Taxonomy" id="1645740"/>
    <lineage>
        <taxon>Bacteria</taxon>
        <taxon>Pseudomonadati</taxon>
        <taxon>Thermomicrobiota</taxon>
        <taxon>Thermomicrobia</taxon>
        <taxon>Thermomicrobiales</taxon>
        <taxon>environmental samples</taxon>
    </lineage>
</organism>
<feature type="domain" description="Helicase C-terminal" evidence="18">
    <location>
        <begin position="194"/>
        <end position="340"/>
    </location>
</feature>
<feature type="domain" description="Helicase ATP-binding" evidence="17">
    <location>
        <begin position="2"/>
        <end position="171"/>
    </location>
</feature>
<feature type="region of interest" description="Disordered" evidence="15">
    <location>
        <begin position="399"/>
        <end position="471"/>
    </location>
</feature>
<feature type="region of interest" description="Disordered" evidence="15">
    <location>
        <begin position="714"/>
        <end position="738"/>
    </location>
</feature>
<dbReference type="InterPro" id="IPR044876">
    <property type="entry name" value="HRDC_dom_sf"/>
</dbReference>
<dbReference type="PANTHER" id="PTHR13710:SF105">
    <property type="entry name" value="ATP-DEPENDENT DNA HELICASE Q1"/>
    <property type="match status" value="1"/>
</dbReference>
<dbReference type="CDD" id="cd18794">
    <property type="entry name" value="SF2_C_RecQ"/>
    <property type="match status" value="1"/>
</dbReference>
<comment type="cofactor">
    <cofactor evidence="1">
        <name>Mg(2+)</name>
        <dbReference type="ChEBI" id="CHEBI:18420"/>
    </cofactor>
</comment>
<dbReference type="GO" id="GO:0043138">
    <property type="term" value="F:3'-5' DNA helicase activity"/>
    <property type="evidence" value="ECO:0007669"/>
    <property type="project" value="UniProtKB-EC"/>
</dbReference>
<dbReference type="GO" id="GO:0046872">
    <property type="term" value="F:metal ion binding"/>
    <property type="evidence" value="ECO:0007669"/>
    <property type="project" value="UniProtKB-KW"/>
</dbReference>
<keyword evidence="7 19" id="KW-0347">Helicase</keyword>
<dbReference type="InterPro" id="IPR010997">
    <property type="entry name" value="HRDC-like_sf"/>
</dbReference>
<dbReference type="PANTHER" id="PTHR13710">
    <property type="entry name" value="DNA HELICASE RECQ FAMILY MEMBER"/>
    <property type="match status" value="1"/>
</dbReference>
<dbReference type="GO" id="GO:0009378">
    <property type="term" value="F:four-way junction helicase activity"/>
    <property type="evidence" value="ECO:0007669"/>
    <property type="project" value="TreeGrafter"/>
</dbReference>
<dbReference type="InterPro" id="IPR004589">
    <property type="entry name" value="DNA_helicase_ATP-dep_RecQ"/>
</dbReference>
<dbReference type="SUPFAM" id="SSF46785">
    <property type="entry name" value="Winged helix' DNA-binding domain"/>
    <property type="match status" value="1"/>
</dbReference>
<feature type="compositionally biased region" description="Low complexity" evidence="15">
    <location>
        <begin position="728"/>
        <end position="738"/>
    </location>
</feature>
<sequence>MIDNVLVGRDTLATMPTGAGKSLTFQLPAMLLPGATLVISPLIALMKDQVDGLPPAVRARTVLVNSTLSADEQRRALDGVAGGTYKLVYAAPERLRQHGFLRALREAGTSLVVVDEAHCISMWGFDFRPDYLSIPQALPELGQPPVLAITATATPAMADAIGIGLGRDLARVRVSLFRPNLTYEAHLLANREEKLREVVRVCQQERGSGIVYVGSRRDTEQIANTLRDRGVNAVPYHAGLAQDERARNQERFMAGQARVVVATVAFGMGVNKSDVRFIVHLSPPRSLEAYAQESGRAGRDGRPARCVLLYAASDQRQMRMIARRDQLTVPTLRRVYAAVQRQATGRWAIVDPATLLPAPTERDQADEDVDPRVALGILEQAGLLRRHPDTAVSRSVSLFAGPAWDDPGPTSEPMDLGWDDGVGLDVDPGSPWEPSAPAPPAATRAALGDSKPLPEPAPAIPTTPAEPDPRWERFASWSGLTGGRGSVRVRTVEACDALGIGPEALDALLASQPDLVVHDGPRQVCLELLPVGADARGRLERVLADAQVEADRRIAQVMDFADGRACRHQTLAAHLGERMDRCGDACDVCLGTATRGDGAGRLGGTAAAPAQRKWATAEDALAVLEAVRTLPFPMGKTGLSRLLAGSVESRVRADRSSSFGKLADLAKARIDSLIDRLIDDGYLFRDLDHEFKLVTLTERGARADAGDLAEYGAATAPSLGSPSRSTGRGRPAAVPAADDGVVLDPDGEALLARLVAWRGERAAADAVPAYVVATNATLFEVALRRPTSPAALAQVGGFGPKRVEKYGEEILALVAAD</sequence>
<dbReference type="InterPro" id="IPR032284">
    <property type="entry name" value="RecQ_Zn-bd"/>
</dbReference>
<feature type="domain" description="HRDC" evidence="16">
    <location>
        <begin position="744"/>
        <end position="817"/>
    </location>
</feature>
<evidence type="ECO:0000256" key="2">
    <source>
        <dbReference type="ARBA" id="ARBA00001947"/>
    </source>
</evidence>
<comment type="similarity">
    <text evidence="3">Belongs to the helicase family. RecQ subfamily.</text>
</comment>